<name>A0A7X2H2R4_9BACL</name>
<dbReference type="Pfam" id="PF01041">
    <property type="entry name" value="DegT_DnrJ_EryC1"/>
    <property type="match status" value="1"/>
</dbReference>
<dbReference type="GO" id="GO:0030170">
    <property type="term" value="F:pyridoxal phosphate binding"/>
    <property type="evidence" value="ECO:0007669"/>
    <property type="project" value="TreeGrafter"/>
</dbReference>
<accession>A0A7X2H2R4</accession>
<dbReference type="InterPro" id="IPR015424">
    <property type="entry name" value="PyrdxlP-dep_Trfase"/>
</dbReference>
<dbReference type="PANTHER" id="PTHR30244">
    <property type="entry name" value="TRANSAMINASE"/>
    <property type="match status" value="1"/>
</dbReference>
<evidence type="ECO:0000256" key="1">
    <source>
        <dbReference type="PIRSR" id="PIRSR000390-1"/>
    </source>
</evidence>
<comment type="caution">
    <text evidence="4">The sequence shown here is derived from an EMBL/GenBank/DDBJ whole genome shotgun (WGS) entry which is preliminary data.</text>
</comment>
<dbReference type="GO" id="GO:0000271">
    <property type="term" value="P:polysaccharide biosynthetic process"/>
    <property type="evidence" value="ECO:0007669"/>
    <property type="project" value="TreeGrafter"/>
</dbReference>
<evidence type="ECO:0000313" key="5">
    <source>
        <dbReference type="Proteomes" id="UP000463051"/>
    </source>
</evidence>
<dbReference type="CDD" id="cd00616">
    <property type="entry name" value="AHBA_syn"/>
    <property type="match status" value="1"/>
</dbReference>
<proteinExistence type="inferred from homology"/>
<keyword evidence="4" id="KW-0808">Transferase</keyword>
<dbReference type="Gene3D" id="3.40.640.10">
    <property type="entry name" value="Type I PLP-dependent aspartate aminotransferase-like (Major domain)"/>
    <property type="match status" value="1"/>
</dbReference>
<dbReference type="GO" id="GO:0008483">
    <property type="term" value="F:transaminase activity"/>
    <property type="evidence" value="ECO:0007669"/>
    <property type="project" value="UniProtKB-KW"/>
</dbReference>
<feature type="active site" description="Proton acceptor" evidence="1">
    <location>
        <position position="181"/>
    </location>
</feature>
<dbReference type="EMBL" id="WJXB01000002">
    <property type="protein sequence ID" value="MRN52348.1"/>
    <property type="molecule type" value="Genomic_DNA"/>
</dbReference>
<keyword evidence="4" id="KW-0032">Aminotransferase</keyword>
<gene>
    <name evidence="4" type="ORF">GJB61_04990</name>
</gene>
<feature type="modified residue" description="N6-(pyridoxal phosphate)lysine" evidence="2">
    <location>
        <position position="181"/>
    </location>
</feature>
<evidence type="ECO:0000256" key="2">
    <source>
        <dbReference type="PIRSR" id="PIRSR000390-2"/>
    </source>
</evidence>
<dbReference type="PIRSF" id="PIRSF000390">
    <property type="entry name" value="PLP_StrS"/>
    <property type="match status" value="1"/>
</dbReference>
<reference evidence="4 5" key="1">
    <citation type="submission" date="2019-11" db="EMBL/GenBank/DDBJ databases">
        <title>Paenibacillus monticola sp. nov., a novel PGPR strain isolated from mountain sample in China.</title>
        <authorList>
            <person name="Zhao Q."/>
            <person name="Li H.-P."/>
            <person name="Zhang J.-L."/>
        </authorList>
    </citation>
    <scope>NUCLEOTIDE SEQUENCE [LARGE SCALE GENOMIC DNA]</scope>
    <source>
        <strain evidence="4 5">LC-T2</strain>
    </source>
</reference>
<dbReference type="Proteomes" id="UP000463051">
    <property type="component" value="Unassembled WGS sequence"/>
</dbReference>
<dbReference type="PANTHER" id="PTHR30244:SF34">
    <property type="entry name" value="DTDP-4-AMINO-4,6-DIDEOXYGALACTOSE TRANSAMINASE"/>
    <property type="match status" value="1"/>
</dbReference>
<dbReference type="InterPro" id="IPR000653">
    <property type="entry name" value="DegT/StrS_aminotransferase"/>
</dbReference>
<dbReference type="SUPFAM" id="SSF53383">
    <property type="entry name" value="PLP-dependent transferases"/>
    <property type="match status" value="1"/>
</dbReference>
<evidence type="ECO:0000256" key="3">
    <source>
        <dbReference type="RuleBase" id="RU004508"/>
    </source>
</evidence>
<evidence type="ECO:0000313" key="4">
    <source>
        <dbReference type="EMBL" id="MRN52348.1"/>
    </source>
</evidence>
<comment type="similarity">
    <text evidence="3">Belongs to the DegT/DnrJ/EryC1 family.</text>
</comment>
<dbReference type="InterPro" id="IPR015422">
    <property type="entry name" value="PyrdxlP-dep_Trfase_small"/>
</dbReference>
<keyword evidence="2 3" id="KW-0663">Pyridoxal phosphate</keyword>
<organism evidence="4 5">
    <name type="scientific">Paenibacillus monticola</name>
    <dbReference type="NCBI Taxonomy" id="2666075"/>
    <lineage>
        <taxon>Bacteria</taxon>
        <taxon>Bacillati</taxon>
        <taxon>Bacillota</taxon>
        <taxon>Bacilli</taxon>
        <taxon>Bacillales</taxon>
        <taxon>Paenibacillaceae</taxon>
        <taxon>Paenibacillus</taxon>
    </lineage>
</organism>
<dbReference type="AlphaFoldDB" id="A0A7X2H2R4"/>
<protein>
    <submittedName>
        <fullName evidence="4">DegT/DnrJ/EryC1/StrS family aminotransferase</fullName>
    </submittedName>
</protein>
<dbReference type="InterPro" id="IPR015421">
    <property type="entry name" value="PyrdxlP-dep_Trfase_major"/>
</dbReference>
<dbReference type="RefSeq" id="WP_154117383.1">
    <property type="nucleotide sequence ID" value="NZ_WJXB01000002.1"/>
</dbReference>
<sequence>MIKLIKPYITFQEVEEDFKRIFESGTFTKGEYVNKFLQEIKTYLGVDHAFLTTSATTALSMCLKSLGVGLGDEVIVSDFSFPATVNVVEDIGAMPIFADVDQDTFNMKSEELERKITKKTKAVIFVDAFGNPSGISKIKGICEKHQIPLIEDAACAIGSSENGVNVGKIADLTCFSFHPRKLLTTGEGGVITTNKKEIAEIMSVKLNHGAIVRDGIADFINYGYNYRLSELQAVMGIKQLNKLESIVKSRNSIADEYKKRLHLLGFKRQNSLDNVIHNIQSLVFMVPEGMNRDHLIAYLSENGIESTIGTYCLSNTTYYKNKYNSVQPIAKYLEKNTVTLPCYDNVDHKYISNIIEKYVRTLED</sequence>
<keyword evidence="5" id="KW-1185">Reference proteome</keyword>
<dbReference type="Gene3D" id="3.90.1150.10">
    <property type="entry name" value="Aspartate Aminotransferase, domain 1"/>
    <property type="match status" value="1"/>
</dbReference>